<dbReference type="SUPFAM" id="SSF51695">
    <property type="entry name" value="PLC-like phosphodiesterases"/>
    <property type="match status" value="2"/>
</dbReference>
<evidence type="ECO:0000313" key="10">
    <source>
        <dbReference type="Proteomes" id="UP001189624"/>
    </source>
</evidence>
<accession>A0AA86VUG3</accession>
<dbReference type="AlphaFoldDB" id="A0AA86VUG3"/>
<dbReference type="CDD" id="cd08604">
    <property type="entry name" value="GDPD_SHV3_repeat_2"/>
    <property type="match status" value="1"/>
</dbReference>
<dbReference type="FunFam" id="3.20.20.190:FF:000013">
    <property type="entry name" value="Glycerophosphodiester phosphodiesterase GDPDL3"/>
    <property type="match status" value="1"/>
</dbReference>
<dbReference type="CDD" id="cd08603">
    <property type="entry name" value="GDPD_SHV3_repeat_1"/>
    <property type="match status" value="1"/>
</dbReference>
<dbReference type="FunFam" id="3.20.20.190:FF:000011">
    <property type="entry name" value="Glycerophosphodiester phosphodiesterase GDPDL3"/>
    <property type="match status" value="1"/>
</dbReference>
<dbReference type="EC" id="3.1.4.46" evidence="2"/>
<dbReference type="Proteomes" id="UP001189624">
    <property type="component" value="Chromosome 8"/>
</dbReference>
<evidence type="ECO:0000256" key="6">
    <source>
        <dbReference type="ARBA" id="ARBA00023180"/>
    </source>
</evidence>
<dbReference type="GO" id="GO:0006629">
    <property type="term" value="P:lipid metabolic process"/>
    <property type="evidence" value="ECO:0007669"/>
    <property type="project" value="InterPro"/>
</dbReference>
<evidence type="ECO:0000256" key="3">
    <source>
        <dbReference type="ARBA" id="ARBA00022729"/>
    </source>
</evidence>
<dbReference type="PANTHER" id="PTHR43620:SF7">
    <property type="entry name" value="GLYCEROPHOSPHODIESTER PHOSPHODIESTERASE GDPD5-RELATED"/>
    <property type="match status" value="1"/>
</dbReference>
<feature type="domain" description="GP-PDE" evidence="8">
    <location>
        <begin position="507"/>
        <end position="803"/>
    </location>
</feature>
<sequence length="903" mass="98441">MEKWWEGTNEMVGLYWRSGSSLTHSPRIEHHHQIKTQSQFTVARCPSTVDTHSLMHNIAVLRVSSHHLTPPINLRHVAGMWNPRALSAPLAVLLLHSLLALVSAQRSAWNTLDGSVRGPPLVVARGGFSGIFPDSSDGAYNLAVITCGPDVYIWCDVQLTKDGVGICQPELNLANSTDISATYPNKTKTYMVNGAPISGYFSLDYTMKELGNQILTQGVLSRSSRFDGNAFQILTVDDLVTLNQKPKGIWLNIQHNAFYAQHNLSMRNFVLSAARRIVFSYISSPEVDFLRGISTRFNPKTTKLVLRFMSQDDVEPSTNQTYGSLLKNLTFIKTFASGILVPKGYIWPVDATLYLQPHTSLVSDAHKAGLEVFASDFVNDVPFSFNYSFDPLAEYLQFVDNGEFSVDGVLSDFPITPFEAIAYGEVSPNRLVVFVLVPWNGVVRAVRSYVHTLHEDATNAGGIYVDFDQRISCSNPPWAALYADQIQIGSRCCFSHVGTNATEQDKILIISKYGASGDYPACTDLAYNKAIADGVDVLDCPVQMSKDGTPFCLNSIDLIESTTVTQSKFSNLAIIIPEIKSVSGIYAFNLTWNDIKNLTCKSEKVLNPKFKNAGNLLTLSDFLSLAKNQTSLSGVSIIVENAAYLAEKQGLSVIDAVINALSKAGYDKGGSQKVYIQSTNSSVLLKFKEKTSYKLVYKIDETVGDAANAAVEDIKNFASAVVVSKDSVFASNSKFLIYNTKTAPTLNAANLSVFVETFSNEFVSQAWDFFSDATIEINSYVNADGVKIDGIITDFPKTADRYRRNKCLNLGANKPVYMDPVQPGGLYGLITSGYLPPAEAPLPPLTESEVAEPPLPSVAKLAPAPASGPSAGTKAPPGNAQPKTAVCFFFSTLAVFIASLLLL</sequence>
<dbReference type="PANTHER" id="PTHR43620">
    <property type="entry name" value="GLYCEROPHOSPHORYL DIESTER PHOSPHODIESTERASE"/>
    <property type="match status" value="1"/>
</dbReference>
<evidence type="ECO:0000256" key="4">
    <source>
        <dbReference type="ARBA" id="ARBA00022798"/>
    </source>
</evidence>
<comment type="similarity">
    <text evidence="1">Belongs to the glycerophosphoryl diester phosphodiesterase family.</text>
</comment>
<dbReference type="EMBL" id="OY731405">
    <property type="protein sequence ID" value="CAJ1971469.1"/>
    <property type="molecule type" value="Genomic_DNA"/>
</dbReference>
<gene>
    <name evidence="9" type="ORF">AYBTSS11_LOCUS23470</name>
</gene>
<evidence type="ECO:0000256" key="2">
    <source>
        <dbReference type="ARBA" id="ARBA00012247"/>
    </source>
</evidence>
<evidence type="ECO:0000259" key="8">
    <source>
        <dbReference type="PROSITE" id="PS51704"/>
    </source>
</evidence>
<dbReference type="PROSITE" id="PS51704">
    <property type="entry name" value="GP_PDE"/>
    <property type="match status" value="2"/>
</dbReference>
<evidence type="ECO:0000256" key="5">
    <source>
        <dbReference type="ARBA" id="ARBA00022801"/>
    </source>
</evidence>
<evidence type="ECO:0000256" key="7">
    <source>
        <dbReference type="ARBA" id="ARBA00047512"/>
    </source>
</evidence>
<feature type="domain" description="GP-PDE" evidence="8">
    <location>
        <begin position="120"/>
        <end position="421"/>
    </location>
</feature>
<dbReference type="Pfam" id="PF03009">
    <property type="entry name" value="GDPD"/>
    <property type="match status" value="2"/>
</dbReference>
<dbReference type="GO" id="GO:0008889">
    <property type="term" value="F:glycerophosphodiester phosphodiesterase activity"/>
    <property type="evidence" value="ECO:0007669"/>
    <property type="project" value="UniProtKB-EC"/>
</dbReference>
<keyword evidence="6" id="KW-0325">Glycoprotein</keyword>
<keyword evidence="5" id="KW-0378">Hydrolase</keyword>
<organism evidence="9 10">
    <name type="scientific">Sphenostylis stenocarpa</name>
    <dbReference type="NCBI Taxonomy" id="92480"/>
    <lineage>
        <taxon>Eukaryota</taxon>
        <taxon>Viridiplantae</taxon>
        <taxon>Streptophyta</taxon>
        <taxon>Embryophyta</taxon>
        <taxon>Tracheophyta</taxon>
        <taxon>Spermatophyta</taxon>
        <taxon>Magnoliopsida</taxon>
        <taxon>eudicotyledons</taxon>
        <taxon>Gunneridae</taxon>
        <taxon>Pentapetalae</taxon>
        <taxon>rosids</taxon>
        <taxon>fabids</taxon>
        <taxon>Fabales</taxon>
        <taxon>Fabaceae</taxon>
        <taxon>Papilionoideae</taxon>
        <taxon>50 kb inversion clade</taxon>
        <taxon>NPAAA clade</taxon>
        <taxon>indigoferoid/millettioid clade</taxon>
        <taxon>Phaseoleae</taxon>
        <taxon>Sphenostylis</taxon>
    </lineage>
</organism>
<dbReference type="Gramene" id="rna-AYBTSS11_LOCUS23470">
    <property type="protein sequence ID" value="CAJ1971469.1"/>
    <property type="gene ID" value="gene-AYBTSS11_LOCUS23470"/>
</dbReference>
<reference evidence="9" key="1">
    <citation type="submission" date="2023-10" db="EMBL/GenBank/DDBJ databases">
        <authorList>
            <person name="Domelevo Entfellner J.-B."/>
        </authorList>
    </citation>
    <scope>NUCLEOTIDE SEQUENCE</scope>
</reference>
<proteinExistence type="inferred from homology"/>
<evidence type="ECO:0000256" key="1">
    <source>
        <dbReference type="ARBA" id="ARBA00007277"/>
    </source>
</evidence>
<dbReference type="InterPro" id="IPR017946">
    <property type="entry name" value="PLC-like_Pdiesterase_TIM-brl"/>
</dbReference>
<keyword evidence="3" id="KW-0732">Signal</keyword>
<dbReference type="InterPro" id="IPR030395">
    <property type="entry name" value="GP_PDE_dom"/>
</dbReference>
<keyword evidence="10" id="KW-1185">Reference proteome</keyword>
<protein>
    <recommendedName>
        <fullName evidence="2">glycerophosphodiester phosphodiesterase</fullName>
        <ecNumber evidence="2">3.1.4.46</ecNumber>
    </recommendedName>
</protein>
<keyword evidence="4" id="KW-0319">Glycerol metabolism</keyword>
<evidence type="ECO:0000313" key="9">
    <source>
        <dbReference type="EMBL" id="CAJ1971469.1"/>
    </source>
</evidence>
<dbReference type="GO" id="GO:0006071">
    <property type="term" value="P:glycerol metabolic process"/>
    <property type="evidence" value="ECO:0007669"/>
    <property type="project" value="UniProtKB-KW"/>
</dbReference>
<dbReference type="Gene3D" id="3.20.20.190">
    <property type="entry name" value="Phosphatidylinositol (PI) phosphodiesterase"/>
    <property type="match status" value="2"/>
</dbReference>
<name>A0AA86VUG3_9FABA</name>
<comment type="catalytic activity">
    <reaction evidence="7">
        <text>a sn-glycero-3-phosphodiester + H2O = an alcohol + sn-glycerol 3-phosphate + H(+)</text>
        <dbReference type="Rhea" id="RHEA:12969"/>
        <dbReference type="ChEBI" id="CHEBI:15377"/>
        <dbReference type="ChEBI" id="CHEBI:15378"/>
        <dbReference type="ChEBI" id="CHEBI:30879"/>
        <dbReference type="ChEBI" id="CHEBI:57597"/>
        <dbReference type="ChEBI" id="CHEBI:83408"/>
        <dbReference type="EC" id="3.1.4.46"/>
    </reaction>
</comment>